<evidence type="ECO:0000256" key="4">
    <source>
        <dbReference type="HAMAP-Rule" id="MF_00545"/>
    </source>
</evidence>
<evidence type="ECO:0000256" key="1">
    <source>
        <dbReference type="ARBA" id="ARBA00009680"/>
    </source>
</evidence>
<evidence type="ECO:0000256" key="5">
    <source>
        <dbReference type="RuleBase" id="RU004381"/>
    </source>
</evidence>
<dbReference type="EMBL" id="FTNR01000012">
    <property type="protein sequence ID" value="SIS12656.1"/>
    <property type="molecule type" value="Genomic_DNA"/>
</dbReference>
<dbReference type="Gene3D" id="3.30.70.330">
    <property type="match status" value="1"/>
</dbReference>
<dbReference type="GO" id="GO:0005840">
    <property type="term" value="C:ribosome"/>
    <property type="evidence" value="ECO:0007669"/>
    <property type="project" value="UniProtKB-KW"/>
</dbReference>
<dbReference type="Proteomes" id="UP000185936">
    <property type="component" value="Unassembled WGS sequence"/>
</dbReference>
<reference evidence="8" key="1">
    <citation type="submission" date="2017-01" db="EMBL/GenBank/DDBJ databases">
        <authorList>
            <person name="Varghese N."/>
            <person name="Submissions S."/>
        </authorList>
    </citation>
    <scope>NUCLEOTIDE SEQUENCE [LARGE SCALE GENOMIC DNA]</scope>
    <source>
        <strain evidence="8">type strain: HArc-</strain>
    </source>
</reference>
<dbReference type="STRING" id="308853.SAMN05421752_112143"/>
<keyword evidence="3 4" id="KW-0687">Ribonucleoprotein</keyword>
<dbReference type="GO" id="GO:0003735">
    <property type="term" value="F:structural constituent of ribosome"/>
    <property type="evidence" value="ECO:0007669"/>
    <property type="project" value="InterPro"/>
</dbReference>
<feature type="compositionally biased region" description="Basic and acidic residues" evidence="6">
    <location>
        <begin position="82"/>
        <end position="93"/>
    </location>
</feature>
<organism evidence="7 8">
    <name type="scientific">Natronorubrum thiooxidans</name>
    <dbReference type="NCBI Taxonomy" id="308853"/>
    <lineage>
        <taxon>Archaea</taxon>
        <taxon>Methanobacteriati</taxon>
        <taxon>Methanobacteriota</taxon>
        <taxon>Stenosarchaea group</taxon>
        <taxon>Halobacteria</taxon>
        <taxon>Halobacteriales</taxon>
        <taxon>Natrialbaceae</taxon>
        <taxon>Natronorubrum</taxon>
    </lineage>
</organism>
<evidence type="ECO:0000256" key="3">
    <source>
        <dbReference type="ARBA" id="ARBA00023274"/>
    </source>
</evidence>
<dbReference type="PANTHER" id="PTHR10496">
    <property type="entry name" value="40S RIBOSOMAL PROTEIN S24"/>
    <property type="match status" value="1"/>
</dbReference>
<feature type="compositionally biased region" description="Acidic residues" evidence="6">
    <location>
        <begin position="94"/>
        <end position="105"/>
    </location>
</feature>
<evidence type="ECO:0000256" key="2">
    <source>
        <dbReference type="ARBA" id="ARBA00022980"/>
    </source>
</evidence>
<dbReference type="GO" id="GO:1990904">
    <property type="term" value="C:ribonucleoprotein complex"/>
    <property type="evidence" value="ECO:0007669"/>
    <property type="project" value="UniProtKB-KW"/>
</dbReference>
<dbReference type="OrthoDB" id="27533at2157"/>
<name>A0A1N7GJF9_9EURY</name>
<feature type="region of interest" description="Disordered" evidence="6">
    <location>
        <begin position="82"/>
        <end position="105"/>
    </location>
</feature>
<dbReference type="RefSeq" id="WP_076610156.1">
    <property type="nucleotide sequence ID" value="NZ_FTNR01000012.1"/>
</dbReference>
<dbReference type="GO" id="GO:0006412">
    <property type="term" value="P:translation"/>
    <property type="evidence" value="ECO:0007669"/>
    <property type="project" value="UniProtKB-UniRule"/>
</dbReference>
<dbReference type="HAMAP" id="MF_00545">
    <property type="entry name" value="Ribosomal_eS24"/>
    <property type="match status" value="1"/>
</dbReference>
<proteinExistence type="inferred from homology"/>
<dbReference type="AlphaFoldDB" id="A0A1N7GJF9"/>
<dbReference type="InterPro" id="IPR012678">
    <property type="entry name" value="Ribosomal_uL23/eL15/eS24_sf"/>
</dbReference>
<evidence type="ECO:0000313" key="8">
    <source>
        <dbReference type="Proteomes" id="UP000185936"/>
    </source>
</evidence>
<comment type="similarity">
    <text evidence="1 4 5">Belongs to the eukaryotic ribosomal protein eS24 family.</text>
</comment>
<keyword evidence="8" id="KW-1185">Reference proteome</keyword>
<sequence length="105" mass="11833">MDVDIISETENPMLHRTDVTFELTHEDATPSRLQVRDSLAAKLNKDSDEVVIRKLDTKFGMRKTVGEAKVYDTADDAREVEQDHMLERNKIGAEEADADAEAEEA</sequence>
<keyword evidence="2 4" id="KW-0689">Ribosomal protein</keyword>
<evidence type="ECO:0000313" key="7">
    <source>
        <dbReference type="EMBL" id="SIS12656.1"/>
    </source>
</evidence>
<gene>
    <name evidence="4" type="primary">rps24e</name>
    <name evidence="7" type="ORF">SAMN05421752_112143</name>
</gene>
<dbReference type="PROSITE" id="PS00529">
    <property type="entry name" value="RIBOSOMAL_S24E"/>
    <property type="match status" value="1"/>
</dbReference>
<dbReference type="Pfam" id="PF01282">
    <property type="entry name" value="Ribosomal_S24e"/>
    <property type="match status" value="1"/>
</dbReference>
<dbReference type="SUPFAM" id="SSF54189">
    <property type="entry name" value="Ribosomal proteins S24e, L23 and L15e"/>
    <property type="match status" value="1"/>
</dbReference>
<protein>
    <recommendedName>
        <fullName evidence="4">Small ribosomal subunit protein eS24</fullName>
    </recommendedName>
</protein>
<dbReference type="InterPro" id="IPR018098">
    <property type="entry name" value="Ribosomal_eS24_CS"/>
</dbReference>
<accession>A0A1N7GJF9</accession>
<evidence type="ECO:0000256" key="6">
    <source>
        <dbReference type="SAM" id="MobiDB-lite"/>
    </source>
</evidence>
<dbReference type="InterPro" id="IPR012677">
    <property type="entry name" value="Nucleotide-bd_a/b_plait_sf"/>
</dbReference>
<dbReference type="InterPro" id="IPR001976">
    <property type="entry name" value="Ribosomal_eS24"/>
</dbReference>